<evidence type="ECO:0000313" key="2">
    <source>
        <dbReference type="EMBL" id="KAL1545486.1"/>
    </source>
</evidence>
<sequence>MSGKYNLTKQYRATLCSILKWGGKENPGKFPWRTHELQYEDERHSNDDRDTNGSSDGNEFIVSEDERGIEICKGDNESMLFRMQPKVLRSVRAITR</sequence>
<organism evidence="2 3">
    <name type="scientific">Salvia divinorum</name>
    <name type="common">Maria pastora</name>
    <name type="synonym">Diviner's sage</name>
    <dbReference type="NCBI Taxonomy" id="28513"/>
    <lineage>
        <taxon>Eukaryota</taxon>
        <taxon>Viridiplantae</taxon>
        <taxon>Streptophyta</taxon>
        <taxon>Embryophyta</taxon>
        <taxon>Tracheophyta</taxon>
        <taxon>Spermatophyta</taxon>
        <taxon>Magnoliopsida</taxon>
        <taxon>eudicotyledons</taxon>
        <taxon>Gunneridae</taxon>
        <taxon>Pentapetalae</taxon>
        <taxon>asterids</taxon>
        <taxon>lamiids</taxon>
        <taxon>Lamiales</taxon>
        <taxon>Lamiaceae</taxon>
        <taxon>Nepetoideae</taxon>
        <taxon>Mentheae</taxon>
        <taxon>Salviinae</taxon>
        <taxon>Salvia</taxon>
        <taxon>Salvia subgen. Calosphace</taxon>
    </lineage>
</organism>
<feature type="region of interest" description="Disordered" evidence="1">
    <location>
        <begin position="32"/>
        <end position="61"/>
    </location>
</feature>
<comment type="caution">
    <text evidence="2">The sequence shown here is derived from an EMBL/GenBank/DDBJ whole genome shotgun (WGS) entry which is preliminary data.</text>
</comment>
<evidence type="ECO:0000313" key="3">
    <source>
        <dbReference type="Proteomes" id="UP001567538"/>
    </source>
</evidence>
<dbReference type="AlphaFoldDB" id="A0ABD1GRF9"/>
<dbReference type="Proteomes" id="UP001567538">
    <property type="component" value="Unassembled WGS sequence"/>
</dbReference>
<keyword evidence="3" id="KW-1185">Reference proteome</keyword>
<proteinExistence type="predicted"/>
<protein>
    <submittedName>
        <fullName evidence="2">Uncharacterized protein</fullName>
    </submittedName>
</protein>
<reference evidence="2 3" key="1">
    <citation type="submission" date="2024-06" db="EMBL/GenBank/DDBJ databases">
        <title>A chromosome level genome sequence of Diviner's sage (Salvia divinorum).</title>
        <authorList>
            <person name="Ford S.A."/>
            <person name="Ro D.-K."/>
            <person name="Ness R.W."/>
            <person name="Phillips M.A."/>
        </authorList>
    </citation>
    <scope>NUCLEOTIDE SEQUENCE [LARGE SCALE GENOMIC DNA]</scope>
    <source>
        <strain evidence="2">SAF-2024a</strain>
        <tissue evidence="2">Leaf</tissue>
    </source>
</reference>
<accession>A0ABD1GRF9</accession>
<gene>
    <name evidence="2" type="ORF">AAHA92_22208</name>
</gene>
<name>A0ABD1GRF9_SALDI</name>
<evidence type="ECO:0000256" key="1">
    <source>
        <dbReference type="SAM" id="MobiDB-lite"/>
    </source>
</evidence>
<dbReference type="EMBL" id="JBEAFC010000008">
    <property type="protein sequence ID" value="KAL1545486.1"/>
    <property type="molecule type" value="Genomic_DNA"/>
</dbReference>
<feature type="compositionally biased region" description="Basic and acidic residues" evidence="1">
    <location>
        <begin position="32"/>
        <end position="51"/>
    </location>
</feature>